<evidence type="ECO:0000259" key="1">
    <source>
        <dbReference type="Pfam" id="PF07714"/>
    </source>
</evidence>
<dbReference type="SUPFAM" id="SSF56112">
    <property type="entry name" value="Protein kinase-like (PK-like)"/>
    <property type="match status" value="1"/>
</dbReference>
<protein>
    <submittedName>
        <fullName evidence="2">Leucine-rich repeat receptor-like protein kinase</fullName>
    </submittedName>
</protein>
<evidence type="ECO:0000313" key="2">
    <source>
        <dbReference type="EMBL" id="KAL2558690.1"/>
    </source>
</evidence>
<dbReference type="EMBL" id="JBFOLJ010000001">
    <property type="protein sequence ID" value="KAL2558690.1"/>
    <property type="molecule type" value="Genomic_DNA"/>
</dbReference>
<dbReference type="InterPro" id="IPR001245">
    <property type="entry name" value="Ser-Thr/Tyr_kinase_cat_dom"/>
</dbReference>
<dbReference type="PANTHER" id="PTHR48007">
    <property type="entry name" value="LEUCINE-RICH REPEAT RECEPTOR-LIKE PROTEIN KINASE PXC1"/>
    <property type="match status" value="1"/>
</dbReference>
<evidence type="ECO:0000313" key="3">
    <source>
        <dbReference type="Proteomes" id="UP001604277"/>
    </source>
</evidence>
<dbReference type="InterPro" id="IPR046959">
    <property type="entry name" value="PRK1-6/SRF4-like"/>
</dbReference>
<dbReference type="PANTHER" id="PTHR48007:SF4">
    <property type="entry name" value="LEUCINE-RICH REPEAT RECEPTOR-LIKE PROTEIN KINASE PXC1"/>
    <property type="match status" value="1"/>
</dbReference>
<proteinExistence type="predicted"/>
<name>A0ABD1X9N9_9LAMI</name>
<gene>
    <name evidence="2" type="ORF">Fot_03429</name>
</gene>
<dbReference type="Gene3D" id="1.10.510.10">
    <property type="entry name" value="Transferase(Phosphotransferase) domain 1"/>
    <property type="match status" value="1"/>
</dbReference>
<accession>A0ABD1X9N9</accession>
<dbReference type="Pfam" id="PF07714">
    <property type="entry name" value="PK_Tyr_Ser-Thr"/>
    <property type="match status" value="1"/>
</dbReference>
<organism evidence="2 3">
    <name type="scientific">Forsythia ovata</name>
    <dbReference type="NCBI Taxonomy" id="205694"/>
    <lineage>
        <taxon>Eukaryota</taxon>
        <taxon>Viridiplantae</taxon>
        <taxon>Streptophyta</taxon>
        <taxon>Embryophyta</taxon>
        <taxon>Tracheophyta</taxon>
        <taxon>Spermatophyta</taxon>
        <taxon>Magnoliopsida</taxon>
        <taxon>eudicotyledons</taxon>
        <taxon>Gunneridae</taxon>
        <taxon>Pentapetalae</taxon>
        <taxon>asterids</taxon>
        <taxon>lamiids</taxon>
        <taxon>Lamiales</taxon>
        <taxon>Oleaceae</taxon>
        <taxon>Forsythieae</taxon>
        <taxon>Forsythia</taxon>
    </lineage>
</organism>
<feature type="domain" description="Serine-threonine/tyrosine-protein kinase catalytic" evidence="1">
    <location>
        <begin position="2"/>
        <end position="96"/>
    </location>
</feature>
<dbReference type="Proteomes" id="UP001604277">
    <property type="component" value="Unassembled WGS sequence"/>
</dbReference>
<dbReference type="AlphaFoldDB" id="A0ABD1X9N9"/>
<dbReference type="InterPro" id="IPR011009">
    <property type="entry name" value="Kinase-like_dom_sf"/>
</dbReference>
<keyword evidence="3" id="KW-1185">Reference proteome</keyword>
<sequence>MKVSQASDVYSFGVVLLELLCGKPSMYTGKYGKVSKLVNWVASTLRSEWTLEVIDAELWRYPDMQWAMVKLLQIALICVESVPEHRLKMPEVVKMLEDISGTYTEADRPLEQS</sequence>
<comment type="caution">
    <text evidence="2">The sequence shown here is derived from an EMBL/GenBank/DDBJ whole genome shotgun (WGS) entry which is preliminary data.</text>
</comment>
<reference evidence="3" key="1">
    <citation type="submission" date="2024-07" db="EMBL/GenBank/DDBJ databases">
        <title>Two chromosome-level genome assemblies of Korean endemic species Abeliophyllum distichum and Forsythia ovata (Oleaceae).</title>
        <authorList>
            <person name="Jang H."/>
        </authorList>
    </citation>
    <scope>NUCLEOTIDE SEQUENCE [LARGE SCALE GENOMIC DNA]</scope>
</reference>